<dbReference type="Gene3D" id="3.40.50.720">
    <property type="entry name" value="NAD(P)-binding Rossmann-like Domain"/>
    <property type="match status" value="1"/>
</dbReference>
<evidence type="ECO:0000256" key="2">
    <source>
        <dbReference type="ARBA" id="ARBA00023002"/>
    </source>
</evidence>
<sequence length="282" mass="29127">MSGGVRRVLVTGAAGRIGRAVLDLLADQGIAAAALVLDDPGDLPADLVVAGDAADPAAVRAALKGADAVIHLAAIPTPERDPAEKVFAVNTQATFTVLEQAGLAGVRQACVASSQAAGGLAFASRELHPAYAPVDHDLPSQAEDPYALSKLVDELTAETMARRHGMSVVSLRLPYVGGADERLRAFAAACAADPGLHARGLWAYLEVRDAARACVLALGVPGPGARTVLVAAPTTLVPHPTEELMRRYHPATELRAPLPGRTVPIDLSRSAGLLGFTARFVL</sequence>
<evidence type="ECO:0000256" key="3">
    <source>
        <dbReference type="ARBA" id="ARBA00023027"/>
    </source>
</evidence>
<keyword evidence="6" id="KW-1185">Reference proteome</keyword>
<feature type="domain" description="NAD-dependent epimerase/dehydratase" evidence="4">
    <location>
        <begin position="8"/>
        <end position="220"/>
    </location>
</feature>
<evidence type="ECO:0000313" key="5">
    <source>
        <dbReference type="EMBL" id="MBB6550944.1"/>
    </source>
</evidence>
<dbReference type="EMBL" id="JACHMI010000001">
    <property type="protein sequence ID" value="MBB6550944.1"/>
    <property type="molecule type" value="Genomic_DNA"/>
</dbReference>
<dbReference type="PANTHER" id="PTHR43103">
    <property type="entry name" value="NUCLEOSIDE-DIPHOSPHATE-SUGAR EPIMERASE"/>
    <property type="match status" value="1"/>
</dbReference>
<accession>A0A7X0NWI1</accession>
<comment type="similarity">
    <text evidence="1">Belongs to the NAD(P)-dependent epimerase/dehydratase family.</text>
</comment>
<dbReference type="InterPro" id="IPR036291">
    <property type="entry name" value="NAD(P)-bd_dom_sf"/>
</dbReference>
<dbReference type="Pfam" id="PF01370">
    <property type="entry name" value="Epimerase"/>
    <property type="match status" value="1"/>
</dbReference>
<dbReference type="RefSeq" id="WP_221525015.1">
    <property type="nucleotide sequence ID" value="NZ_JACHMI010000001.1"/>
</dbReference>
<dbReference type="InterPro" id="IPR001509">
    <property type="entry name" value="Epimerase_deHydtase"/>
</dbReference>
<organism evidence="5 6">
    <name type="scientific">Nonomuraea rubra</name>
    <dbReference type="NCBI Taxonomy" id="46180"/>
    <lineage>
        <taxon>Bacteria</taxon>
        <taxon>Bacillati</taxon>
        <taxon>Actinomycetota</taxon>
        <taxon>Actinomycetes</taxon>
        <taxon>Streptosporangiales</taxon>
        <taxon>Streptosporangiaceae</taxon>
        <taxon>Nonomuraea</taxon>
    </lineage>
</organism>
<dbReference type="SUPFAM" id="SSF51735">
    <property type="entry name" value="NAD(P)-binding Rossmann-fold domains"/>
    <property type="match status" value="1"/>
</dbReference>
<keyword evidence="2" id="KW-0560">Oxidoreductase</keyword>
<keyword evidence="3" id="KW-0520">NAD</keyword>
<proteinExistence type="inferred from homology"/>
<dbReference type="PANTHER" id="PTHR43103:SF5">
    <property type="entry name" value="4-EPIMERASE, PUTATIVE (AFU_ORTHOLOGUE AFUA_7G00360)-RELATED"/>
    <property type="match status" value="1"/>
</dbReference>
<evidence type="ECO:0000259" key="4">
    <source>
        <dbReference type="Pfam" id="PF01370"/>
    </source>
</evidence>
<protein>
    <submittedName>
        <fullName evidence="5">Nucleoside-diphosphate-sugar epimerase</fullName>
    </submittedName>
</protein>
<reference evidence="5 6" key="1">
    <citation type="submission" date="2020-08" db="EMBL/GenBank/DDBJ databases">
        <title>Sequencing the genomes of 1000 actinobacteria strains.</title>
        <authorList>
            <person name="Klenk H.-P."/>
        </authorList>
    </citation>
    <scope>NUCLEOTIDE SEQUENCE [LARGE SCALE GENOMIC DNA]</scope>
    <source>
        <strain evidence="5 6">DSM 43768</strain>
    </source>
</reference>
<gene>
    <name evidence="5" type="ORF">HD593_005739</name>
</gene>
<evidence type="ECO:0000256" key="1">
    <source>
        <dbReference type="ARBA" id="ARBA00007637"/>
    </source>
</evidence>
<dbReference type="Proteomes" id="UP000565579">
    <property type="component" value="Unassembled WGS sequence"/>
</dbReference>
<comment type="caution">
    <text evidence="5">The sequence shown here is derived from an EMBL/GenBank/DDBJ whole genome shotgun (WGS) entry which is preliminary data.</text>
</comment>
<dbReference type="GO" id="GO:0016491">
    <property type="term" value="F:oxidoreductase activity"/>
    <property type="evidence" value="ECO:0007669"/>
    <property type="project" value="UniProtKB-KW"/>
</dbReference>
<dbReference type="AlphaFoldDB" id="A0A7X0NWI1"/>
<evidence type="ECO:0000313" key="6">
    <source>
        <dbReference type="Proteomes" id="UP000565579"/>
    </source>
</evidence>
<name>A0A7X0NWI1_9ACTN</name>